<reference evidence="1 2" key="1">
    <citation type="submission" date="2018-07" db="EMBL/GenBank/DDBJ databases">
        <title>Genomic Encyclopedia of Type Strains, Phase IV (KMG-IV): sequencing the most valuable type-strain genomes for metagenomic binning, comparative biology and taxonomic classification.</title>
        <authorList>
            <person name="Goeker M."/>
        </authorList>
    </citation>
    <scope>NUCLEOTIDE SEQUENCE [LARGE SCALE GENOMIC DNA]</scope>
    <source>
        <strain evidence="1 2">DSM 7466</strain>
    </source>
</reference>
<dbReference type="Proteomes" id="UP000256864">
    <property type="component" value="Unassembled WGS sequence"/>
</dbReference>
<comment type="caution">
    <text evidence="1">The sequence shown here is derived from an EMBL/GenBank/DDBJ whole genome shotgun (WGS) entry which is preliminary data.</text>
</comment>
<protein>
    <submittedName>
        <fullName evidence="1">Uncharacterized protein</fullName>
    </submittedName>
</protein>
<dbReference type="EMBL" id="QREL01000002">
    <property type="protein sequence ID" value="REE26309.1"/>
    <property type="molecule type" value="Genomic_DNA"/>
</dbReference>
<proteinExistence type="predicted"/>
<evidence type="ECO:0000313" key="1">
    <source>
        <dbReference type="EMBL" id="REE26309.1"/>
    </source>
</evidence>
<name>A0A371NBA5_9EURY</name>
<evidence type="ECO:0000313" key="2">
    <source>
        <dbReference type="Proteomes" id="UP000256864"/>
    </source>
</evidence>
<sequence length="37" mass="4117">MEKMSVSLILIRSEFMKSRPSALNGVIEGLSEFSDLT</sequence>
<dbReference type="AlphaFoldDB" id="A0A371NBA5"/>
<gene>
    <name evidence="1" type="ORF">C7452_1270</name>
</gene>
<organism evidence="1 2">
    <name type="scientific">Methanothermobacter defluvii</name>
    <dbReference type="NCBI Taxonomy" id="49339"/>
    <lineage>
        <taxon>Archaea</taxon>
        <taxon>Methanobacteriati</taxon>
        <taxon>Methanobacteriota</taxon>
        <taxon>Methanomada group</taxon>
        <taxon>Methanobacteria</taxon>
        <taxon>Methanobacteriales</taxon>
        <taxon>Methanobacteriaceae</taxon>
        <taxon>Methanothermobacter</taxon>
    </lineage>
</organism>
<accession>A0A371NBA5</accession>
<keyword evidence="2" id="KW-1185">Reference proteome</keyword>